<proteinExistence type="predicted"/>
<name>A0A6H1ZX92_9ZZZZ</name>
<protein>
    <submittedName>
        <fullName evidence="1">Putative capsid protein</fullName>
    </submittedName>
</protein>
<gene>
    <name evidence="1" type="ORF">TM448A02448_0002</name>
</gene>
<organism evidence="1">
    <name type="scientific">viral metagenome</name>
    <dbReference type="NCBI Taxonomy" id="1070528"/>
    <lineage>
        <taxon>unclassified sequences</taxon>
        <taxon>metagenomes</taxon>
        <taxon>organismal metagenomes</taxon>
    </lineage>
</organism>
<dbReference type="Pfam" id="PF25209">
    <property type="entry name" value="Phage_capsid_4"/>
    <property type="match status" value="1"/>
</dbReference>
<dbReference type="AlphaFoldDB" id="A0A6H1ZX92"/>
<dbReference type="EMBL" id="MT144308">
    <property type="protein sequence ID" value="QJA52041.1"/>
    <property type="molecule type" value="Genomic_DNA"/>
</dbReference>
<reference evidence="1" key="1">
    <citation type="submission" date="2020-03" db="EMBL/GenBank/DDBJ databases">
        <title>The deep terrestrial virosphere.</title>
        <authorList>
            <person name="Holmfeldt K."/>
            <person name="Nilsson E."/>
            <person name="Simone D."/>
            <person name="Lopez-Fernandez M."/>
            <person name="Wu X."/>
            <person name="de Brujin I."/>
            <person name="Lundin D."/>
            <person name="Andersson A."/>
            <person name="Bertilsson S."/>
            <person name="Dopson M."/>
        </authorList>
    </citation>
    <scope>NUCLEOTIDE SEQUENCE</scope>
    <source>
        <strain evidence="1">TM448A02448</strain>
    </source>
</reference>
<evidence type="ECO:0000313" key="1">
    <source>
        <dbReference type="EMBL" id="QJA52041.1"/>
    </source>
</evidence>
<accession>A0A6H1ZX92</accession>
<sequence length="306" mass="34306">MGNISINTAAFAKELEPGIQLAAEKAMGEEMQKSAANLLFTDKDSDRIYEEALTTSGAGQYQEFDGQISFDEFKQMYDAKFYNTEYVTGFMIQRKFLQTNQYNSIWPREAAMLGFSAARSIENISMAVFRNADNTTSITLPDGKAIVATDHPSTYDGVADQSNKGTTALSIAALEAAQIVGKRIKTYRGDPMWVNYDTLLIPPELEFTAERIVNSMTGGVTLNSSNAVNTMYKKYKVIVSPFLSDANNFFLIDSGLMRMNLYRNWVVRNEIGSAEDFSSYAAKWRGYFFMGCMVMDWRWIYGGIVA</sequence>